<dbReference type="GO" id="GO:0006355">
    <property type="term" value="P:regulation of DNA-templated transcription"/>
    <property type="evidence" value="ECO:0007669"/>
    <property type="project" value="InterPro"/>
</dbReference>
<gene>
    <name evidence="1" type="ORF">C7378_2429</name>
</gene>
<dbReference type="SUPFAM" id="SSF47598">
    <property type="entry name" value="Ribbon-helix-helix"/>
    <property type="match status" value="1"/>
</dbReference>
<dbReference type="Proteomes" id="UP000295210">
    <property type="component" value="Unassembled WGS sequence"/>
</dbReference>
<dbReference type="EMBL" id="SMGK01000003">
    <property type="protein sequence ID" value="TCK72836.1"/>
    <property type="molecule type" value="Genomic_DNA"/>
</dbReference>
<protein>
    <submittedName>
        <fullName evidence="1">Uncharacterized protein</fullName>
    </submittedName>
</protein>
<organism evidence="1 2">
    <name type="scientific">Acidipila rosea</name>
    <dbReference type="NCBI Taxonomy" id="768535"/>
    <lineage>
        <taxon>Bacteria</taxon>
        <taxon>Pseudomonadati</taxon>
        <taxon>Acidobacteriota</taxon>
        <taxon>Terriglobia</taxon>
        <taxon>Terriglobales</taxon>
        <taxon>Acidobacteriaceae</taxon>
        <taxon>Acidipila</taxon>
    </lineage>
</organism>
<comment type="caution">
    <text evidence="1">The sequence shown here is derived from an EMBL/GenBank/DDBJ whole genome shotgun (WGS) entry which is preliminary data.</text>
</comment>
<reference evidence="1 2" key="1">
    <citation type="submission" date="2019-03" db="EMBL/GenBank/DDBJ databases">
        <title>Genomic Encyclopedia of Type Strains, Phase IV (KMG-IV): sequencing the most valuable type-strain genomes for metagenomic binning, comparative biology and taxonomic classification.</title>
        <authorList>
            <person name="Goeker M."/>
        </authorList>
    </citation>
    <scope>NUCLEOTIDE SEQUENCE [LARGE SCALE GENOMIC DNA]</scope>
    <source>
        <strain evidence="1 2">DSM 103428</strain>
    </source>
</reference>
<sequence>MGRDPSTPPMSRTRKRDYLASKKTARNVNREGQRWTEDRAGMTLRLPIDLREAVTEEARVAGDLSKVILFALRHVERKDVTITQTRKAGLPLSKPQLLHVGAEARAVIRAWAEEEGVSVNSIVVSVLEEFFKRLKRSKALREELRLEIRARRGFLPS</sequence>
<keyword evidence="2" id="KW-1185">Reference proteome</keyword>
<dbReference type="InterPro" id="IPR010985">
    <property type="entry name" value="Ribbon_hlx_hlx"/>
</dbReference>
<evidence type="ECO:0000313" key="1">
    <source>
        <dbReference type="EMBL" id="TCK72836.1"/>
    </source>
</evidence>
<evidence type="ECO:0000313" key="2">
    <source>
        <dbReference type="Proteomes" id="UP000295210"/>
    </source>
</evidence>
<accession>A0A4R1L433</accession>
<name>A0A4R1L433_9BACT</name>
<dbReference type="AlphaFoldDB" id="A0A4R1L433"/>
<proteinExistence type="predicted"/>